<dbReference type="GO" id="GO:0005085">
    <property type="term" value="F:guanyl-nucleotide exchange factor activity"/>
    <property type="evidence" value="ECO:0007669"/>
    <property type="project" value="UniProtKB-KW"/>
</dbReference>
<accession>A0AAE0T4K4</accession>
<dbReference type="InterPro" id="IPR019804">
    <property type="entry name" value="Ras_G-nucl-exch_fac_CS"/>
</dbReference>
<dbReference type="SMART" id="SM00100">
    <property type="entry name" value="cNMP"/>
    <property type="match status" value="1"/>
</dbReference>
<dbReference type="SMART" id="SM00147">
    <property type="entry name" value="RasGEF"/>
    <property type="match status" value="1"/>
</dbReference>
<protein>
    <recommendedName>
        <fullName evidence="10">Rap guanine nucleotide exchange factor 4</fullName>
    </recommendedName>
</protein>
<feature type="region of interest" description="Disordered" evidence="3">
    <location>
        <begin position="30"/>
        <end position="53"/>
    </location>
</feature>
<evidence type="ECO:0000259" key="6">
    <source>
        <dbReference type="PROSITE" id="PS50186"/>
    </source>
</evidence>
<gene>
    <name evidence="8" type="ORF">CHS0354_017354</name>
</gene>
<organism evidence="8 9">
    <name type="scientific">Potamilus streckersoni</name>
    <dbReference type="NCBI Taxonomy" id="2493646"/>
    <lineage>
        <taxon>Eukaryota</taxon>
        <taxon>Metazoa</taxon>
        <taxon>Spiralia</taxon>
        <taxon>Lophotrochozoa</taxon>
        <taxon>Mollusca</taxon>
        <taxon>Bivalvia</taxon>
        <taxon>Autobranchia</taxon>
        <taxon>Heteroconchia</taxon>
        <taxon>Palaeoheterodonta</taxon>
        <taxon>Unionida</taxon>
        <taxon>Unionoidea</taxon>
        <taxon>Unionidae</taxon>
        <taxon>Ambleminae</taxon>
        <taxon>Lampsilini</taxon>
        <taxon>Potamilus</taxon>
    </lineage>
</organism>
<proteinExistence type="predicted"/>
<comment type="caution">
    <text evidence="8">The sequence shown here is derived from an EMBL/GenBank/DDBJ whole genome shotgun (WGS) entry which is preliminary data.</text>
</comment>
<dbReference type="PROSITE" id="PS50042">
    <property type="entry name" value="CNMP_BINDING_3"/>
    <property type="match status" value="1"/>
</dbReference>
<feature type="domain" description="DEP" evidence="6">
    <location>
        <begin position="1512"/>
        <end position="1587"/>
    </location>
</feature>
<dbReference type="SUPFAM" id="SSF54236">
    <property type="entry name" value="Ubiquitin-like"/>
    <property type="match status" value="1"/>
</dbReference>
<evidence type="ECO:0000313" key="8">
    <source>
        <dbReference type="EMBL" id="KAK3603636.1"/>
    </source>
</evidence>
<dbReference type="FunFam" id="1.10.840.10:FF:000002">
    <property type="entry name" value="Rap guanine nucleotide exchange factor 4"/>
    <property type="match status" value="1"/>
</dbReference>
<reference evidence="8" key="3">
    <citation type="submission" date="2023-05" db="EMBL/GenBank/DDBJ databases">
        <authorList>
            <person name="Smith C.H."/>
        </authorList>
    </citation>
    <scope>NUCLEOTIDE SEQUENCE</scope>
    <source>
        <strain evidence="8">CHS0354</strain>
        <tissue evidence="8">Mantle</tissue>
    </source>
</reference>
<dbReference type="InterPro" id="IPR036390">
    <property type="entry name" value="WH_DNA-bd_sf"/>
</dbReference>
<keyword evidence="9" id="KW-1185">Reference proteome</keyword>
<dbReference type="PROSITE" id="PS50009">
    <property type="entry name" value="RASGEF_CAT"/>
    <property type="match status" value="1"/>
</dbReference>
<evidence type="ECO:0000256" key="1">
    <source>
        <dbReference type="ARBA" id="ARBA00022658"/>
    </source>
</evidence>
<dbReference type="InterPro" id="IPR014710">
    <property type="entry name" value="RmlC-like_jellyroll"/>
</dbReference>
<dbReference type="EMBL" id="JAEAOA010001069">
    <property type="protein sequence ID" value="KAK3603636.1"/>
    <property type="molecule type" value="Genomic_DNA"/>
</dbReference>
<dbReference type="Gene3D" id="1.10.8.1240">
    <property type="match status" value="1"/>
</dbReference>
<feature type="region of interest" description="Disordered" evidence="3">
    <location>
        <begin position="1930"/>
        <end position="1958"/>
    </location>
</feature>
<dbReference type="Gene3D" id="2.60.120.10">
    <property type="entry name" value="Jelly Rolls"/>
    <property type="match status" value="1"/>
</dbReference>
<dbReference type="PROSITE" id="PS00720">
    <property type="entry name" value="RASGEF"/>
    <property type="match status" value="1"/>
</dbReference>
<feature type="compositionally biased region" description="Polar residues" evidence="3">
    <location>
        <begin position="606"/>
        <end position="615"/>
    </location>
</feature>
<name>A0AAE0T4K4_9BIVA</name>
<reference evidence="8" key="2">
    <citation type="journal article" date="2021" name="Genome Biol. Evol.">
        <title>Developing a high-quality reference genome for a parasitic bivalve with doubly uniparental inheritance (Bivalvia: Unionida).</title>
        <authorList>
            <person name="Smith C.H."/>
        </authorList>
    </citation>
    <scope>NUCLEOTIDE SEQUENCE</scope>
    <source>
        <strain evidence="8">CHS0354</strain>
        <tissue evidence="8">Mantle</tissue>
    </source>
</reference>
<dbReference type="SMART" id="SM00229">
    <property type="entry name" value="RasGEFN"/>
    <property type="match status" value="1"/>
</dbReference>
<dbReference type="PRINTS" id="PR00103">
    <property type="entry name" value="CAMPKINASE"/>
</dbReference>
<dbReference type="InterPro" id="IPR000591">
    <property type="entry name" value="DEP_dom"/>
</dbReference>
<feature type="region of interest" description="Disordered" evidence="3">
    <location>
        <begin position="594"/>
        <end position="615"/>
    </location>
</feature>
<dbReference type="CDD" id="cd06224">
    <property type="entry name" value="REM"/>
    <property type="match status" value="1"/>
</dbReference>
<dbReference type="InterPro" id="IPR008937">
    <property type="entry name" value="Ras-like_GEF"/>
</dbReference>
<feature type="domain" description="N-terminal Ras-GEF" evidence="7">
    <location>
        <begin position="1791"/>
        <end position="1928"/>
    </location>
</feature>
<dbReference type="PROSITE" id="PS50186">
    <property type="entry name" value="DEP"/>
    <property type="match status" value="1"/>
</dbReference>
<dbReference type="GO" id="GO:0005886">
    <property type="term" value="C:plasma membrane"/>
    <property type="evidence" value="ECO:0007669"/>
    <property type="project" value="TreeGrafter"/>
</dbReference>
<feature type="domain" description="Cyclic nucleotide-binding" evidence="5">
    <location>
        <begin position="1652"/>
        <end position="1753"/>
    </location>
</feature>
<dbReference type="InterPro" id="IPR029071">
    <property type="entry name" value="Ubiquitin-like_domsf"/>
</dbReference>
<dbReference type="SUPFAM" id="SSF48366">
    <property type="entry name" value="Ras GEF"/>
    <property type="match status" value="1"/>
</dbReference>
<sequence>MSRIRSRQPKKKLHKCLSKRFDTAMKKFGMKRPKSDSTHGFLPSKRTRSANSEKSVQTFLGKASRLQSFMYPSNLLPSNGHMSDMGKAVFKKGIRTGSIQSVNEKRRGNTTFVVKLGVEKLQGYRILAKEKPLKIRSNDVPSIDVLPIQVDNTIIDLKSEDLSEISMCNQEHVACVEESYQLKKAHSVDENYNLKTDNVDGIFQNGLPAVEIKSGSTKENERDDKRTPKKSFVRALSVHLKNISKLNLRKSISSLYRSSEPIAEVESPKLVSSNKENLQSYERNAKLEDIRRRAFSSASERKQKNWLYLTLQKRRSFPQSIENAKSWTDISQSVTSQSSSVVGLTLSNCVSNQSNRSGSGLIILKYSPKLIPKMERSGHKIDIEYCKVKAIRLKRPGQDSRKEKCSEVAQASSQSLFTEVSKSSKLVPGKESLVCDVKKEWRRRRTASDFLSNKVFETISDHLERTVSLPCFDSNSCDTSIDLEENLKNPGNLPSQNYGFGPSETSIGMDENHKELYENFAIMTDFGSPVKLSSSSVKCCLSSDDKHKNPTDNEGRDDTIQSVSVKDESGDKDLIAFTTVLQIIEPGDLLSYSCHSPSKQTKDSSRQQSDNSHSANVHMDNSLCVNLLQKPSANVSSKSTLLQSQSILLCGSGMDAEVNCNSGPNYDLCQGDISNVDGNGAKAVFVEVMHNNDLKYDSCTVCAENNNENALKHAKGDSAKSAGNRNDAKKSNSLICAEIMEKDYETELKIDSTMMVPITDQEIKNVREDVKTKDEGSDKYKTRESDFCLSPLSNQHLKSQAFIFEAPSRKGGSAGEGIVQTQPLLENISEFKLIDDIRCKECNYGVLTEYWSIPESKSLSCTKKEVIGEVENLIGMNEHIQDTILSPNVNIEVVDVTDVNTRLLHYRSKSCDDMHLIKKCICNNGQVKECKILTRNGYRNYCLKCFHLKNNINNNVQRNSFTCIKGMNDWFSTCSHCTLNNKLDSVNRKQLHCDLSFVSSYHNENNCQNQVCNSGLRKCVYCSVSLCSSPDIPKDKHIVYRLRRANLSLPSLEANYFRPCTCFVKENESMKKTSFSKGITSDHEGLQGIFSAGDKGLQSCTISEPNTTLEFHGTKRYKTMHLFESEIGSSVDGHEGVKALMERDSGSSERVTKDLVEKDLYFESSTFCESFSDVGKDLCAALNVDKISLTCVDDKQMEVLSDESVEPHEKFILSDDKQLSSVNKVDGFHILDSDSDDDAQSLGSDIIDSSLSLSDISDIGCEKDKEDLTSKSLSESYISEEVSVSTDGDGDDATVWTQREDAELVDNIIHTQTDLYKSLYQVSGQPHSLHSSIDSLEFGSVAHERRWGVNNPYSSSLYVPKCDQKTNPKKVLAHSVQNICDKLKSNLPSEVSKSEPSLREGIPDKLITRDFESCELYAVNLGYLLYSITCDDNVICIYSLQRNKQLMEGVITPIAALAGLPHTQPSENVQRQSGSQNSTKSEDIPNPATPIIMVPSEKLVRAGHVLRTVLLTRAPHMIRDRKFHLRTYRRCMVGTEMVDWLLQQSSLAHSRNQAIGMWQALVEEGIVVHVCHEHQFKDKYLFYRFHDDDQGVNTVLSTADKKECEEELQDTLLMLAQTGPDAMMRMILRKLPHERTVEDLEIIYEELLHIKALSHLSTMVKRELASVLLFESHAKAGTVLFNQGDEGKSWYIILKGSVNIVIYGKGVVCTLHEGDDFGKLALVNDAPRAATIVLREDNCHFLRVEKDDFNRILRDVEANTVRLKEHGQDVLILEKIPTNTQAADGTVQAHYKYSVMAGTPEKMLEHLLETRVDSKVEEDSDAVLEDFLLTHVIFMPTNHLCPMLLSHYHAEVSQGSDQEALDYTLTHKKCVLHFVQEWVNIASLALKGDVTFGAFLEELHNSILDDLSTYPSLREDLDAVENILEWKESESPAHEKPLAKKKNQNKTPPEEKRRRQPIKPTDENIFKVYCADHTYSTLRLPMDSTVQEIVYHARDKLCLGDDLVLCEVKSTGERRVFKENDMCITSGLGINSRLFITPREHLDALTPLPEQDGPSLGSLSTLELMSSKEMAYHMTVYEWELFSCVHEFELIYQVFGRYKFKKITANLDLFLRRFNEVQYWVVTEMVLTTNLSKRVSLLRKFVKLAAYCKQHQNLNSFFAIVMGLSNIAVSRLSQTWEKLPGKFKKMFADFETLMDPSRNHRVYRLSITKMSPPIIPFMPLLMKDMTFTHEGNKTYFDGLVNFEKTHMIAQTLKTIRFCRMIPLDLENPGPLKTSPDIAVYIRNLQVIDNQRLLTQLSHKLEPRKT</sequence>
<dbReference type="GO" id="GO:0007265">
    <property type="term" value="P:Ras protein signal transduction"/>
    <property type="evidence" value="ECO:0007669"/>
    <property type="project" value="TreeGrafter"/>
</dbReference>
<evidence type="ECO:0000259" key="4">
    <source>
        <dbReference type="PROSITE" id="PS50009"/>
    </source>
</evidence>
<dbReference type="Gene3D" id="1.10.10.10">
    <property type="entry name" value="Winged helix-like DNA-binding domain superfamily/Winged helix DNA-binding domain"/>
    <property type="match status" value="1"/>
</dbReference>
<dbReference type="PROSITE" id="PS50212">
    <property type="entry name" value="RASGEF_NTER"/>
    <property type="match status" value="1"/>
</dbReference>
<dbReference type="Pfam" id="PF00617">
    <property type="entry name" value="RasGEF"/>
    <property type="match status" value="1"/>
</dbReference>
<dbReference type="Gene3D" id="1.10.840.10">
    <property type="entry name" value="Ras guanine-nucleotide exchange factors catalytic domain"/>
    <property type="match status" value="1"/>
</dbReference>
<evidence type="ECO:0000259" key="7">
    <source>
        <dbReference type="PROSITE" id="PS50212"/>
    </source>
</evidence>
<evidence type="ECO:0000313" key="9">
    <source>
        <dbReference type="Proteomes" id="UP001195483"/>
    </source>
</evidence>
<dbReference type="Proteomes" id="UP001195483">
    <property type="component" value="Unassembled WGS sequence"/>
</dbReference>
<dbReference type="InterPro" id="IPR023578">
    <property type="entry name" value="Ras_GEF_dom_sf"/>
</dbReference>
<keyword evidence="1 2" id="KW-0344">Guanine-nucleotide releasing factor</keyword>
<dbReference type="PANTHER" id="PTHR23113:SF327">
    <property type="entry name" value="EXCHANGE PROTEIN DIRECTLY ACTIVATED BY CAMP, ISOFORM E"/>
    <property type="match status" value="1"/>
</dbReference>
<evidence type="ECO:0000256" key="2">
    <source>
        <dbReference type="PROSITE-ProRule" id="PRU00168"/>
    </source>
</evidence>
<dbReference type="PANTHER" id="PTHR23113">
    <property type="entry name" value="GUANINE NUCLEOTIDE EXCHANGE FACTOR"/>
    <property type="match status" value="1"/>
</dbReference>
<dbReference type="FunFam" id="2.60.120.10:FF:000015">
    <property type="entry name" value="Rap guanine nucleotide exchange factor 4"/>
    <property type="match status" value="1"/>
</dbReference>
<dbReference type="SUPFAM" id="SSF51206">
    <property type="entry name" value="cAMP-binding domain-like"/>
    <property type="match status" value="1"/>
</dbReference>
<dbReference type="CDD" id="cd00038">
    <property type="entry name" value="CAP_ED"/>
    <property type="match status" value="1"/>
</dbReference>
<dbReference type="Gene3D" id="1.20.870.10">
    <property type="entry name" value="Son of sevenless (SoS) protein Chain: S domain 1"/>
    <property type="match status" value="1"/>
</dbReference>
<feature type="compositionally biased region" description="Polar residues" evidence="3">
    <location>
        <begin position="1464"/>
        <end position="1479"/>
    </location>
</feature>
<dbReference type="CDD" id="cd00155">
    <property type="entry name" value="RasGEF"/>
    <property type="match status" value="1"/>
</dbReference>
<evidence type="ECO:0000259" key="5">
    <source>
        <dbReference type="PROSITE" id="PS50042"/>
    </source>
</evidence>
<dbReference type="InterPro" id="IPR001895">
    <property type="entry name" value="RASGEF_cat_dom"/>
</dbReference>
<dbReference type="SUPFAM" id="SSF46785">
    <property type="entry name" value="Winged helix' DNA-binding domain"/>
    <property type="match status" value="1"/>
</dbReference>
<evidence type="ECO:0008006" key="10">
    <source>
        <dbReference type="Google" id="ProtNLM"/>
    </source>
</evidence>
<evidence type="ECO:0000256" key="3">
    <source>
        <dbReference type="SAM" id="MobiDB-lite"/>
    </source>
</evidence>
<dbReference type="Pfam" id="PF00610">
    <property type="entry name" value="DEP"/>
    <property type="match status" value="1"/>
</dbReference>
<feature type="region of interest" description="Disordered" evidence="3">
    <location>
        <begin position="1464"/>
        <end position="1487"/>
    </location>
</feature>
<dbReference type="SMART" id="SM00049">
    <property type="entry name" value="DEP"/>
    <property type="match status" value="1"/>
</dbReference>
<dbReference type="InterPro" id="IPR036964">
    <property type="entry name" value="RASGEF_cat_dom_sf"/>
</dbReference>
<dbReference type="Gene3D" id="3.10.20.90">
    <property type="entry name" value="Phosphatidylinositol 3-kinase Catalytic Subunit, Chain A, domain 1"/>
    <property type="match status" value="1"/>
</dbReference>
<dbReference type="CDD" id="cd04437">
    <property type="entry name" value="DEP_Epac"/>
    <property type="match status" value="1"/>
</dbReference>
<reference evidence="8" key="1">
    <citation type="journal article" date="2021" name="Genome Biol. Evol.">
        <title>A High-Quality Reference Genome for a Parasitic Bivalve with Doubly Uniparental Inheritance (Bivalvia: Unionida).</title>
        <authorList>
            <person name="Smith C.H."/>
        </authorList>
    </citation>
    <scope>NUCLEOTIDE SEQUENCE</scope>
    <source>
        <strain evidence="8">CHS0354</strain>
    </source>
</reference>
<dbReference type="InterPro" id="IPR000595">
    <property type="entry name" value="cNMP-bd_dom"/>
</dbReference>
<dbReference type="Pfam" id="PF00618">
    <property type="entry name" value="RasGEF_N"/>
    <property type="match status" value="1"/>
</dbReference>
<dbReference type="InterPro" id="IPR018490">
    <property type="entry name" value="cNMP-bd_dom_sf"/>
</dbReference>
<dbReference type="InterPro" id="IPR036388">
    <property type="entry name" value="WH-like_DNA-bd_sf"/>
</dbReference>
<dbReference type="Pfam" id="PF00027">
    <property type="entry name" value="cNMP_binding"/>
    <property type="match status" value="1"/>
</dbReference>
<dbReference type="InterPro" id="IPR000651">
    <property type="entry name" value="Ras-like_Gua-exchang_fac_N"/>
</dbReference>
<feature type="domain" description="Ras-GEF" evidence="4">
    <location>
        <begin position="2066"/>
        <end position="2303"/>
    </location>
</feature>